<dbReference type="SUPFAM" id="SSF64438">
    <property type="entry name" value="CNF1/YfiH-like putative cysteine hydrolases"/>
    <property type="match status" value="1"/>
</dbReference>
<gene>
    <name evidence="11" type="ORF">KUDE01_005995</name>
</gene>
<dbReference type="PANTHER" id="PTHR30616:SF2">
    <property type="entry name" value="PURINE NUCLEOSIDE PHOSPHORYLASE LACC1"/>
    <property type="match status" value="1"/>
</dbReference>
<keyword evidence="12" id="KW-1185">Reference proteome</keyword>
<evidence type="ECO:0000256" key="1">
    <source>
        <dbReference type="ARBA" id="ARBA00000553"/>
    </source>
</evidence>
<evidence type="ECO:0000256" key="2">
    <source>
        <dbReference type="ARBA" id="ARBA00007353"/>
    </source>
</evidence>
<name>A0AAD9FIY4_DISEL</name>
<evidence type="ECO:0000256" key="7">
    <source>
        <dbReference type="ARBA" id="ARBA00047989"/>
    </source>
</evidence>
<dbReference type="AlphaFoldDB" id="A0AAD9FIY4"/>
<protein>
    <submittedName>
        <fullName evidence="11">Laccase domain containing protein 1</fullName>
    </submittedName>
</protein>
<feature type="compositionally biased region" description="Acidic residues" evidence="10">
    <location>
        <begin position="373"/>
        <end position="402"/>
    </location>
</feature>
<evidence type="ECO:0000256" key="5">
    <source>
        <dbReference type="ARBA" id="ARBA00022801"/>
    </source>
</evidence>
<dbReference type="GO" id="GO:0005507">
    <property type="term" value="F:copper ion binding"/>
    <property type="evidence" value="ECO:0007669"/>
    <property type="project" value="TreeGrafter"/>
</dbReference>
<dbReference type="InterPro" id="IPR038371">
    <property type="entry name" value="Cu_polyphenol_OxRdtase_sf"/>
</dbReference>
<comment type="caution">
    <text evidence="11">The sequence shown here is derived from an EMBL/GenBank/DDBJ whole genome shotgun (WGS) entry which is preliminary data.</text>
</comment>
<keyword evidence="6" id="KW-0862">Zinc</keyword>
<comment type="catalytic activity">
    <reaction evidence="1">
        <text>inosine + phosphate = alpha-D-ribose 1-phosphate + hypoxanthine</text>
        <dbReference type="Rhea" id="RHEA:27646"/>
        <dbReference type="ChEBI" id="CHEBI:17368"/>
        <dbReference type="ChEBI" id="CHEBI:17596"/>
        <dbReference type="ChEBI" id="CHEBI:43474"/>
        <dbReference type="ChEBI" id="CHEBI:57720"/>
        <dbReference type="EC" id="2.4.2.1"/>
    </reaction>
    <physiologicalReaction direction="left-to-right" evidence="1">
        <dbReference type="Rhea" id="RHEA:27647"/>
    </physiologicalReaction>
</comment>
<feature type="region of interest" description="Disordered" evidence="10">
    <location>
        <begin position="372"/>
        <end position="402"/>
    </location>
</feature>
<dbReference type="InterPro" id="IPR003730">
    <property type="entry name" value="Cu_polyphenol_OxRdtase"/>
</dbReference>
<comment type="similarity">
    <text evidence="2">Belongs to the purine nucleoside phosphorylase YfiH/LACC1 family.</text>
</comment>
<dbReference type="Pfam" id="PF02578">
    <property type="entry name" value="Cu-oxidase_4"/>
    <property type="match status" value="1"/>
</dbReference>
<dbReference type="CDD" id="cd16833">
    <property type="entry name" value="YfiH"/>
    <property type="match status" value="1"/>
</dbReference>
<dbReference type="Gene3D" id="3.60.140.10">
    <property type="entry name" value="CNF1/YfiH-like putative cysteine hydrolases"/>
    <property type="match status" value="1"/>
</dbReference>
<evidence type="ECO:0000256" key="10">
    <source>
        <dbReference type="SAM" id="MobiDB-lite"/>
    </source>
</evidence>
<keyword evidence="3" id="KW-0808">Transferase</keyword>
<accession>A0AAD9FIY4</accession>
<dbReference type="EMBL" id="JASDAP010000005">
    <property type="protein sequence ID" value="KAK1903036.1"/>
    <property type="molecule type" value="Genomic_DNA"/>
</dbReference>
<dbReference type="PANTHER" id="PTHR30616">
    <property type="entry name" value="UNCHARACTERIZED PROTEIN YFIH"/>
    <property type="match status" value="1"/>
</dbReference>
<dbReference type="GO" id="GO:0016787">
    <property type="term" value="F:hydrolase activity"/>
    <property type="evidence" value="ECO:0007669"/>
    <property type="project" value="UniProtKB-KW"/>
</dbReference>
<keyword evidence="5" id="KW-0378">Hydrolase</keyword>
<comment type="catalytic activity">
    <reaction evidence="8">
        <text>adenosine + phosphate = alpha-D-ribose 1-phosphate + adenine</text>
        <dbReference type="Rhea" id="RHEA:27642"/>
        <dbReference type="ChEBI" id="CHEBI:16335"/>
        <dbReference type="ChEBI" id="CHEBI:16708"/>
        <dbReference type="ChEBI" id="CHEBI:43474"/>
        <dbReference type="ChEBI" id="CHEBI:57720"/>
        <dbReference type="EC" id="2.4.2.1"/>
    </reaction>
    <physiologicalReaction direction="left-to-right" evidence="8">
        <dbReference type="Rhea" id="RHEA:27643"/>
    </physiologicalReaction>
</comment>
<comment type="catalytic activity">
    <reaction evidence="7">
        <text>adenosine + H2O + H(+) = inosine + NH4(+)</text>
        <dbReference type="Rhea" id="RHEA:24408"/>
        <dbReference type="ChEBI" id="CHEBI:15377"/>
        <dbReference type="ChEBI" id="CHEBI:15378"/>
        <dbReference type="ChEBI" id="CHEBI:16335"/>
        <dbReference type="ChEBI" id="CHEBI:17596"/>
        <dbReference type="ChEBI" id="CHEBI:28938"/>
        <dbReference type="EC" id="3.5.4.4"/>
    </reaction>
    <physiologicalReaction direction="left-to-right" evidence="7">
        <dbReference type="Rhea" id="RHEA:24409"/>
    </physiologicalReaction>
</comment>
<evidence type="ECO:0000256" key="3">
    <source>
        <dbReference type="ARBA" id="ARBA00022679"/>
    </source>
</evidence>
<evidence type="ECO:0000313" key="11">
    <source>
        <dbReference type="EMBL" id="KAK1903036.1"/>
    </source>
</evidence>
<dbReference type="Proteomes" id="UP001228049">
    <property type="component" value="Unassembled WGS sequence"/>
</dbReference>
<sequence length="402" mass="44003">MEAVLLALLPGCSASCLGLSPSLSPPPLVLQLDSGSTTETLFRFKLTADQLGISTVRVHTTARGHDVLKRYQQLLFTSLYTFDYQVHDVTCCTDHAHKRSPRAGEVEEEVSGFLKQLPAQGGGVQVLKSPLIPECFGHGFSTRAGGVSSIPSLSSLNLFSSSRRRDSVSVVQENRRRLALKAGFNPRDLTLVKVLNSAVWVVGRAEPESYDAMVTDQRGWVLAAPGADCMPLLFADRGSKVIGAAHAGWKGTLEGVAMATVGAMVTEFGCRARDIVIAVGPSVGGCCFTLDRKQALHFLLLHPDCVRDPEAERPHVNIRLANRILLERGGVLPGNIDDSSVSECTSCHPELFFSHVRDGLNFGTQLGFLWIREEEEEEEEEEEDEEEEEEEEEDEGEREADR</sequence>
<evidence type="ECO:0000313" key="12">
    <source>
        <dbReference type="Proteomes" id="UP001228049"/>
    </source>
</evidence>
<evidence type="ECO:0000256" key="9">
    <source>
        <dbReference type="ARBA" id="ARBA00049893"/>
    </source>
</evidence>
<dbReference type="InterPro" id="IPR011324">
    <property type="entry name" value="Cytotoxic_necrot_fac-like_cat"/>
</dbReference>
<dbReference type="GO" id="GO:0017061">
    <property type="term" value="F:S-methyl-5-thioadenosine phosphorylase activity"/>
    <property type="evidence" value="ECO:0007669"/>
    <property type="project" value="UniProtKB-EC"/>
</dbReference>
<organism evidence="11 12">
    <name type="scientific">Dissostichus eleginoides</name>
    <name type="common">Patagonian toothfish</name>
    <name type="synonym">Dissostichus amissus</name>
    <dbReference type="NCBI Taxonomy" id="100907"/>
    <lineage>
        <taxon>Eukaryota</taxon>
        <taxon>Metazoa</taxon>
        <taxon>Chordata</taxon>
        <taxon>Craniata</taxon>
        <taxon>Vertebrata</taxon>
        <taxon>Euteleostomi</taxon>
        <taxon>Actinopterygii</taxon>
        <taxon>Neopterygii</taxon>
        <taxon>Teleostei</taxon>
        <taxon>Neoteleostei</taxon>
        <taxon>Acanthomorphata</taxon>
        <taxon>Eupercaria</taxon>
        <taxon>Perciformes</taxon>
        <taxon>Notothenioidei</taxon>
        <taxon>Nototheniidae</taxon>
        <taxon>Dissostichus</taxon>
    </lineage>
</organism>
<reference evidence="11" key="1">
    <citation type="submission" date="2023-04" db="EMBL/GenBank/DDBJ databases">
        <title>Chromosome-level genome of Chaenocephalus aceratus.</title>
        <authorList>
            <person name="Park H."/>
        </authorList>
    </citation>
    <scope>NUCLEOTIDE SEQUENCE</scope>
    <source>
        <strain evidence="11">DE</strain>
        <tissue evidence="11">Muscle</tissue>
    </source>
</reference>
<keyword evidence="4" id="KW-0479">Metal-binding</keyword>
<evidence type="ECO:0000256" key="6">
    <source>
        <dbReference type="ARBA" id="ARBA00022833"/>
    </source>
</evidence>
<comment type="catalytic activity">
    <reaction evidence="9">
        <text>S-methyl-5'-thioadenosine + phosphate = 5-(methylsulfanyl)-alpha-D-ribose 1-phosphate + adenine</text>
        <dbReference type="Rhea" id="RHEA:11852"/>
        <dbReference type="ChEBI" id="CHEBI:16708"/>
        <dbReference type="ChEBI" id="CHEBI:17509"/>
        <dbReference type="ChEBI" id="CHEBI:43474"/>
        <dbReference type="ChEBI" id="CHEBI:58533"/>
        <dbReference type="EC" id="2.4.2.28"/>
    </reaction>
    <physiologicalReaction direction="left-to-right" evidence="9">
        <dbReference type="Rhea" id="RHEA:11853"/>
    </physiologicalReaction>
</comment>
<evidence type="ECO:0000256" key="8">
    <source>
        <dbReference type="ARBA" id="ARBA00048968"/>
    </source>
</evidence>
<proteinExistence type="inferred from homology"/>
<evidence type="ECO:0000256" key="4">
    <source>
        <dbReference type="ARBA" id="ARBA00022723"/>
    </source>
</evidence>